<dbReference type="InterPro" id="IPR030184">
    <property type="entry name" value="WAT1-related"/>
</dbReference>
<feature type="transmembrane region" description="Helical" evidence="6">
    <location>
        <begin position="298"/>
        <end position="318"/>
    </location>
</feature>
<sequence>MSTYWRCPVLAIADLLPLILSQAKIMGAFDAYKPAMAMVGLQFIYAGVALFTRAALVQGLSPKVFVVYRQGIATLIMAPLAYVSRRRSSCGFSLGLRSFAWIFAASLLGVTANQMAYFEGLFLASSTAASAMTNLMPAITFAMAAIFGLEKVYIRSLRSIAKILGTVICVSGAIAMAILKGPKLLNSEFLPPKSFFSPGGDNWLLGCLFLFGSSCFWSLWMILQVPISATCPDHLYSSAWMCFLASLQSSAIALFAEKDLAAWKLNTHLEIASSLYGGTGLAVSFFVQAWVISHRGPLFSAMFNPLCTVIVGIFSAIVLHEETYAGSLIGALAVIIGLYAVLWGKAKDLDEIKNMIHPKLQEDQSPVQAFLDESPAKKNCKADLEEPFLSSQIK</sequence>
<feature type="transmembrane region" description="Helical" evidence="6">
    <location>
        <begin position="67"/>
        <end position="84"/>
    </location>
</feature>
<feature type="transmembrane region" description="Helical" evidence="6">
    <location>
        <begin position="161"/>
        <end position="182"/>
    </location>
</feature>
<feature type="transmembrane region" description="Helical" evidence="6">
    <location>
        <begin position="128"/>
        <end position="149"/>
    </location>
</feature>
<feature type="transmembrane region" description="Helical" evidence="6">
    <location>
        <begin position="202"/>
        <end position="223"/>
    </location>
</feature>
<feature type="transmembrane region" description="Helical" evidence="6">
    <location>
        <begin position="324"/>
        <end position="343"/>
    </location>
</feature>
<keyword evidence="4 6" id="KW-1133">Transmembrane helix</keyword>
<evidence type="ECO:0000256" key="6">
    <source>
        <dbReference type="RuleBase" id="RU363077"/>
    </source>
</evidence>
<evidence type="ECO:0000256" key="5">
    <source>
        <dbReference type="ARBA" id="ARBA00023136"/>
    </source>
</evidence>
<dbReference type="InterPro" id="IPR037185">
    <property type="entry name" value="EmrE-like"/>
</dbReference>
<evidence type="ECO:0000313" key="8">
    <source>
        <dbReference type="EMBL" id="CAK7338095.1"/>
    </source>
</evidence>
<evidence type="ECO:0000259" key="7">
    <source>
        <dbReference type="Pfam" id="PF00892"/>
    </source>
</evidence>
<dbReference type="GO" id="GO:0016020">
    <property type="term" value="C:membrane"/>
    <property type="evidence" value="ECO:0007669"/>
    <property type="project" value="UniProtKB-SubCell"/>
</dbReference>
<feature type="transmembrane region" description="Helical" evidence="6">
    <location>
        <begin position="271"/>
        <end position="291"/>
    </location>
</feature>
<feature type="transmembrane region" description="Helical" evidence="6">
    <location>
        <begin position="35"/>
        <end position="55"/>
    </location>
</feature>
<comment type="caution">
    <text evidence="8">The sequence shown here is derived from an EMBL/GenBank/DDBJ whole genome shotgun (WGS) entry which is preliminary data.</text>
</comment>
<keyword evidence="3 6" id="KW-0812">Transmembrane</keyword>
<reference evidence="8 9" key="1">
    <citation type="submission" date="2024-01" db="EMBL/GenBank/DDBJ databases">
        <authorList>
            <person name="Waweru B."/>
        </authorList>
    </citation>
    <scope>NUCLEOTIDE SEQUENCE [LARGE SCALE GENOMIC DNA]</scope>
</reference>
<comment type="subcellular location">
    <subcellularLocation>
        <location evidence="1 6">Membrane</location>
        <topology evidence="1 6">Multi-pass membrane protein</topology>
    </subcellularLocation>
</comment>
<evidence type="ECO:0000256" key="3">
    <source>
        <dbReference type="ARBA" id="ARBA00022692"/>
    </source>
</evidence>
<feature type="transmembrane region" description="Helical" evidence="6">
    <location>
        <begin position="96"/>
        <end position="116"/>
    </location>
</feature>
<dbReference type="InterPro" id="IPR000620">
    <property type="entry name" value="EamA_dom"/>
</dbReference>
<dbReference type="AlphaFoldDB" id="A0AAV1RQF3"/>
<keyword evidence="9" id="KW-1185">Reference proteome</keyword>
<evidence type="ECO:0000313" key="9">
    <source>
        <dbReference type="Proteomes" id="UP001314170"/>
    </source>
</evidence>
<feature type="domain" description="EamA" evidence="7">
    <location>
        <begin position="205"/>
        <end position="342"/>
    </location>
</feature>
<accession>A0AAV1RQF3</accession>
<evidence type="ECO:0000256" key="4">
    <source>
        <dbReference type="ARBA" id="ARBA00022989"/>
    </source>
</evidence>
<name>A0AAV1RQF3_9ROSI</name>
<evidence type="ECO:0000256" key="1">
    <source>
        <dbReference type="ARBA" id="ARBA00004141"/>
    </source>
</evidence>
<dbReference type="EMBL" id="CAWUPB010001111">
    <property type="protein sequence ID" value="CAK7338095.1"/>
    <property type="molecule type" value="Genomic_DNA"/>
</dbReference>
<dbReference type="PANTHER" id="PTHR31218">
    <property type="entry name" value="WAT1-RELATED PROTEIN"/>
    <property type="match status" value="1"/>
</dbReference>
<dbReference type="Proteomes" id="UP001314170">
    <property type="component" value="Unassembled WGS sequence"/>
</dbReference>
<dbReference type="Pfam" id="PF00892">
    <property type="entry name" value="EamA"/>
    <property type="match status" value="2"/>
</dbReference>
<organism evidence="8 9">
    <name type="scientific">Dovyalis caffra</name>
    <dbReference type="NCBI Taxonomy" id="77055"/>
    <lineage>
        <taxon>Eukaryota</taxon>
        <taxon>Viridiplantae</taxon>
        <taxon>Streptophyta</taxon>
        <taxon>Embryophyta</taxon>
        <taxon>Tracheophyta</taxon>
        <taxon>Spermatophyta</taxon>
        <taxon>Magnoliopsida</taxon>
        <taxon>eudicotyledons</taxon>
        <taxon>Gunneridae</taxon>
        <taxon>Pentapetalae</taxon>
        <taxon>rosids</taxon>
        <taxon>fabids</taxon>
        <taxon>Malpighiales</taxon>
        <taxon>Salicaceae</taxon>
        <taxon>Flacourtieae</taxon>
        <taxon>Dovyalis</taxon>
    </lineage>
</organism>
<protein>
    <recommendedName>
        <fullName evidence="6">WAT1-related protein</fullName>
    </recommendedName>
</protein>
<dbReference type="SUPFAM" id="SSF103481">
    <property type="entry name" value="Multidrug resistance efflux transporter EmrE"/>
    <property type="match status" value="2"/>
</dbReference>
<feature type="domain" description="EamA" evidence="7">
    <location>
        <begin position="36"/>
        <end position="171"/>
    </location>
</feature>
<keyword evidence="5 6" id="KW-0472">Membrane</keyword>
<evidence type="ECO:0000256" key="2">
    <source>
        <dbReference type="ARBA" id="ARBA00007635"/>
    </source>
</evidence>
<feature type="transmembrane region" description="Helical" evidence="6">
    <location>
        <begin position="235"/>
        <end position="256"/>
    </location>
</feature>
<proteinExistence type="inferred from homology"/>
<gene>
    <name evidence="8" type="ORF">DCAF_LOCUS13137</name>
</gene>
<comment type="similarity">
    <text evidence="2 6">Belongs to the drug/metabolite transporter (DMT) superfamily. Plant drug/metabolite exporter (P-DME) (TC 2.A.7.4) family.</text>
</comment>
<dbReference type="GO" id="GO:0022857">
    <property type="term" value="F:transmembrane transporter activity"/>
    <property type="evidence" value="ECO:0007669"/>
    <property type="project" value="InterPro"/>
</dbReference>